<protein>
    <submittedName>
        <fullName evidence="1">Uncharacterized protein</fullName>
    </submittedName>
</protein>
<sequence length="195" mass="22235">MDCNGSANRIWNANQPSQWPCRYCPSEQYHRHNNCPKNLHLDRIKEAVGAKKQVNSLQRLSGQTPPTALSYCPEQYSEYKSMELQVAVKKHAVIGSSFSKLVKSTTQMMSPEAESEIDPILQWIIWLTTKQVEKRVMNSHIVKNILFSKIDADEGLDNSDKFHYVVQATRPGSRAREVVESFPIVGENYPKAVDR</sequence>
<dbReference type="EMBL" id="JARBHB010000003">
    <property type="protein sequence ID" value="KAJ8891270.1"/>
    <property type="molecule type" value="Genomic_DNA"/>
</dbReference>
<evidence type="ECO:0000313" key="2">
    <source>
        <dbReference type="Proteomes" id="UP001159363"/>
    </source>
</evidence>
<keyword evidence="2" id="KW-1185">Reference proteome</keyword>
<evidence type="ECO:0000313" key="1">
    <source>
        <dbReference type="EMBL" id="KAJ8891270.1"/>
    </source>
</evidence>
<accession>A0ABQ9I3N3</accession>
<comment type="caution">
    <text evidence="1">The sequence shown here is derived from an EMBL/GenBank/DDBJ whole genome shotgun (WGS) entry which is preliminary data.</text>
</comment>
<dbReference type="Proteomes" id="UP001159363">
    <property type="component" value="Chromosome 3"/>
</dbReference>
<name>A0ABQ9I3N3_9NEOP</name>
<reference evidence="1 2" key="1">
    <citation type="submission" date="2023-02" db="EMBL/GenBank/DDBJ databases">
        <title>LHISI_Scaffold_Assembly.</title>
        <authorList>
            <person name="Stuart O.P."/>
            <person name="Cleave R."/>
            <person name="Magrath M.J.L."/>
            <person name="Mikheyev A.S."/>
        </authorList>
    </citation>
    <scope>NUCLEOTIDE SEQUENCE [LARGE SCALE GENOMIC DNA]</scope>
    <source>
        <strain evidence="1">Daus_M_001</strain>
        <tissue evidence="1">Leg muscle</tissue>
    </source>
</reference>
<gene>
    <name evidence="1" type="ORF">PR048_010786</name>
</gene>
<proteinExistence type="predicted"/>
<organism evidence="1 2">
    <name type="scientific">Dryococelus australis</name>
    <dbReference type="NCBI Taxonomy" id="614101"/>
    <lineage>
        <taxon>Eukaryota</taxon>
        <taxon>Metazoa</taxon>
        <taxon>Ecdysozoa</taxon>
        <taxon>Arthropoda</taxon>
        <taxon>Hexapoda</taxon>
        <taxon>Insecta</taxon>
        <taxon>Pterygota</taxon>
        <taxon>Neoptera</taxon>
        <taxon>Polyneoptera</taxon>
        <taxon>Phasmatodea</taxon>
        <taxon>Verophasmatodea</taxon>
        <taxon>Anareolatae</taxon>
        <taxon>Phasmatidae</taxon>
        <taxon>Eurycanthinae</taxon>
        <taxon>Dryococelus</taxon>
    </lineage>
</organism>